<dbReference type="InterPro" id="IPR015967">
    <property type="entry name" value="Rcmb_RecR_Znf"/>
</dbReference>
<evidence type="ECO:0000256" key="6">
    <source>
        <dbReference type="ARBA" id="ARBA00023204"/>
    </source>
</evidence>
<dbReference type="RefSeq" id="WP_350332153.1">
    <property type="nucleotide sequence ID" value="NZ_CP054719.1"/>
</dbReference>
<keyword evidence="1 7" id="KW-0479">Metal-binding</keyword>
<feature type="domain" description="Toprim" evidence="8">
    <location>
        <begin position="79"/>
        <end position="174"/>
    </location>
</feature>
<protein>
    <recommendedName>
        <fullName evidence="7">Recombination protein RecR</fullName>
    </recommendedName>
</protein>
<dbReference type="PROSITE" id="PS50880">
    <property type="entry name" value="TOPRIM"/>
    <property type="match status" value="1"/>
</dbReference>
<dbReference type="Pfam" id="PF02132">
    <property type="entry name" value="RecR_ZnF"/>
    <property type="match status" value="1"/>
</dbReference>
<evidence type="ECO:0000256" key="3">
    <source>
        <dbReference type="ARBA" id="ARBA00022771"/>
    </source>
</evidence>
<keyword evidence="5 7" id="KW-0233">DNA recombination</keyword>
<evidence type="ECO:0000259" key="8">
    <source>
        <dbReference type="PROSITE" id="PS50880"/>
    </source>
</evidence>
<dbReference type="KEGG" id="pbal:CPBP_00154"/>
<evidence type="ECO:0000256" key="5">
    <source>
        <dbReference type="ARBA" id="ARBA00023172"/>
    </source>
</evidence>
<dbReference type="CDD" id="cd01025">
    <property type="entry name" value="TOPRIM_recR"/>
    <property type="match status" value="1"/>
</dbReference>
<dbReference type="InterPro" id="IPR023627">
    <property type="entry name" value="Rcmb_RecR"/>
</dbReference>
<gene>
    <name evidence="7 9" type="primary">recR</name>
    <name evidence="9" type="ORF">CPBP_00154</name>
</gene>
<organism evidence="9 10">
    <name type="scientific">Candidatus Bodocaedibacter vickermanii</name>
    <dbReference type="NCBI Taxonomy" id="2741701"/>
    <lineage>
        <taxon>Bacteria</taxon>
        <taxon>Pseudomonadati</taxon>
        <taxon>Pseudomonadota</taxon>
        <taxon>Alphaproteobacteria</taxon>
        <taxon>Holosporales</taxon>
        <taxon>Candidatus Paracaedibacteraceae</taxon>
        <taxon>Candidatus Bodocaedibacter</taxon>
    </lineage>
</organism>
<dbReference type="Pfam" id="PF21176">
    <property type="entry name" value="RecR_HhH"/>
    <property type="match status" value="1"/>
</dbReference>
<dbReference type="GO" id="GO:0008270">
    <property type="term" value="F:zinc ion binding"/>
    <property type="evidence" value="ECO:0007669"/>
    <property type="project" value="UniProtKB-KW"/>
</dbReference>
<dbReference type="Gene3D" id="1.10.8.420">
    <property type="entry name" value="RecR Domain 1"/>
    <property type="match status" value="1"/>
</dbReference>
<evidence type="ECO:0000313" key="9">
    <source>
        <dbReference type="EMBL" id="QOL19402.1"/>
    </source>
</evidence>
<dbReference type="InterPro" id="IPR034137">
    <property type="entry name" value="TOPRIM_RecR"/>
</dbReference>
<evidence type="ECO:0000313" key="10">
    <source>
        <dbReference type="Proteomes" id="UP000594001"/>
    </source>
</evidence>
<evidence type="ECO:0000256" key="2">
    <source>
        <dbReference type="ARBA" id="ARBA00022763"/>
    </source>
</evidence>
<dbReference type="InterPro" id="IPR006171">
    <property type="entry name" value="TOPRIM_dom"/>
</dbReference>
<dbReference type="PANTHER" id="PTHR30446:SF0">
    <property type="entry name" value="RECOMBINATION PROTEIN RECR"/>
    <property type="match status" value="1"/>
</dbReference>
<dbReference type="AlphaFoldDB" id="A0A7L9RS70"/>
<name>A0A7L9RS70_9PROT</name>
<dbReference type="InterPro" id="IPR000093">
    <property type="entry name" value="DNA_Rcmb_RecR"/>
</dbReference>
<dbReference type="GO" id="GO:0006310">
    <property type="term" value="P:DNA recombination"/>
    <property type="evidence" value="ECO:0007669"/>
    <property type="project" value="UniProtKB-UniRule"/>
</dbReference>
<feature type="zinc finger region" description="C4-type" evidence="7">
    <location>
        <begin position="56"/>
        <end position="71"/>
    </location>
</feature>
<dbReference type="Proteomes" id="UP000594001">
    <property type="component" value="Chromosome"/>
</dbReference>
<dbReference type="Pfam" id="PF21175">
    <property type="entry name" value="RecR_C"/>
    <property type="match status" value="1"/>
</dbReference>
<keyword evidence="4 7" id="KW-0862">Zinc</keyword>
<accession>A0A7L9RS70</accession>
<evidence type="ECO:0000256" key="7">
    <source>
        <dbReference type="HAMAP-Rule" id="MF_00017"/>
    </source>
</evidence>
<proteinExistence type="inferred from homology"/>
<sequence length="202" mass="22041">MVGADIEGLIKFFSKMPGLGPRSARRFVLYLLKHKQQKLLPLIDLLAHTAEHVSECTECGNLDTENPCTICSNQRRNKAHLCVVEHVADLWALERSGAFQGIYHVLGGTLSALDGIGPDELRIPYLKQRIQSNQTTELTLALNVTLEGQTTNHYLAAELASPGLKITSIAHGVPLGGELDYLDSGTLITALAARRTLETEES</sequence>
<dbReference type="EMBL" id="CP054719">
    <property type="protein sequence ID" value="QOL19402.1"/>
    <property type="molecule type" value="Genomic_DNA"/>
</dbReference>
<reference evidence="9 10" key="1">
    <citation type="submission" date="2020-06" db="EMBL/GenBank/DDBJ databases">
        <title>The endosymbiont of the kinetoplastid Bodo saltans is a Paracaedibacter-like alpha-proteobacterium possessing a putative toxin-antitoxin system.</title>
        <authorList>
            <person name="Midha S."/>
            <person name="Rigden D.J."/>
            <person name="Siozios S."/>
            <person name="Hurst G.D.D."/>
            <person name="Jackson A.P."/>
        </authorList>
    </citation>
    <scope>NUCLEOTIDE SEQUENCE [LARGE SCALE GENOMIC DNA]</scope>
    <source>
        <strain evidence="9">Lake Konstanz</strain>
    </source>
</reference>
<dbReference type="Gene3D" id="3.40.1360.10">
    <property type="match status" value="1"/>
</dbReference>
<dbReference type="SUPFAM" id="SSF111304">
    <property type="entry name" value="Recombination protein RecR"/>
    <property type="match status" value="1"/>
</dbReference>
<evidence type="ECO:0000256" key="1">
    <source>
        <dbReference type="ARBA" id="ARBA00022723"/>
    </source>
</evidence>
<dbReference type="GO" id="GO:0003677">
    <property type="term" value="F:DNA binding"/>
    <property type="evidence" value="ECO:0007669"/>
    <property type="project" value="UniProtKB-UniRule"/>
</dbReference>
<comment type="function">
    <text evidence="7">May play a role in DNA repair. It seems to be involved in an RecBC-independent recombinational process of DNA repair. It may act with RecF and RecO.</text>
</comment>
<dbReference type="PANTHER" id="PTHR30446">
    <property type="entry name" value="RECOMBINATION PROTEIN RECR"/>
    <property type="match status" value="1"/>
</dbReference>
<dbReference type="HAMAP" id="MF_00017">
    <property type="entry name" value="RecR"/>
    <property type="match status" value="1"/>
</dbReference>
<comment type="similarity">
    <text evidence="7">Belongs to the RecR family.</text>
</comment>
<dbReference type="PROSITE" id="PS01300">
    <property type="entry name" value="RECR"/>
    <property type="match status" value="1"/>
</dbReference>
<keyword evidence="10" id="KW-1185">Reference proteome</keyword>
<dbReference type="NCBIfam" id="TIGR00615">
    <property type="entry name" value="recR"/>
    <property type="match status" value="1"/>
</dbReference>
<dbReference type="GO" id="GO:0006281">
    <property type="term" value="P:DNA repair"/>
    <property type="evidence" value="ECO:0007669"/>
    <property type="project" value="UniProtKB-UniRule"/>
</dbReference>
<dbReference type="Pfam" id="PF13662">
    <property type="entry name" value="Toprim_4"/>
    <property type="match status" value="1"/>
</dbReference>
<evidence type="ECO:0000256" key="4">
    <source>
        <dbReference type="ARBA" id="ARBA00022833"/>
    </source>
</evidence>
<keyword evidence="2 7" id="KW-0227">DNA damage</keyword>
<keyword evidence="6 7" id="KW-0234">DNA repair</keyword>
<keyword evidence="3 7" id="KW-0863">Zinc-finger</keyword>